<dbReference type="EMBL" id="MEWG01000047">
    <property type="protein sequence ID" value="OGC76274.1"/>
    <property type="molecule type" value="Genomic_DNA"/>
</dbReference>
<reference evidence="1 2" key="1">
    <citation type="journal article" date="2016" name="Nat. Commun.">
        <title>Thousands of microbial genomes shed light on interconnected biogeochemical processes in an aquifer system.</title>
        <authorList>
            <person name="Anantharaman K."/>
            <person name="Brown C.T."/>
            <person name="Hug L.A."/>
            <person name="Sharon I."/>
            <person name="Castelle C.J."/>
            <person name="Probst A.J."/>
            <person name="Thomas B.C."/>
            <person name="Singh A."/>
            <person name="Wilkins M.J."/>
            <person name="Karaoz U."/>
            <person name="Brodie E.L."/>
            <person name="Williams K.H."/>
            <person name="Hubbard S.S."/>
            <person name="Banfield J.F."/>
        </authorList>
    </citation>
    <scope>NUCLEOTIDE SEQUENCE [LARGE SCALE GENOMIC DNA]</scope>
</reference>
<dbReference type="SUPFAM" id="SSF52540">
    <property type="entry name" value="P-loop containing nucleoside triphosphate hydrolases"/>
    <property type="match status" value="1"/>
</dbReference>
<dbReference type="AlphaFoldDB" id="A0A1F4X3I8"/>
<sequence>MITNSDYLRQVKEIYRQNSLKLKFVKTIAEWCLEYYQEFKLCPGLHIQDIFHAKTKVNFQQETADEITDFLTEISEEYEQAGNLNVEYLLKQTEEHFRLCSLDDLRVSLNKSIISNNIEEGEALAKTYQRVVRQKTRGIDIFRDIDPLVETFSENSSNRVVLKFPGEFGRIVGDLEREMLVAFVGNTGVGKSWWLLQCAWWGVMSGQDVLYVSFEMSQPQIVTRSYQWVTGLPKKEGRIYIPQWDCNLNQNGLCPHPNSRTNKKSLISLAGTACTPDNYPTDYKPCTACQNTNNKQRFSFEPSTFMKKEKRKKLDLPSALKIRNLFDRINKRAGKFIFVRWPARSKSMDDLRMYLQNLEEYENIIPSILITDYANKMIPSQRYSEKRHGIEDVFIDHKSIAQERNILAITGHQGNTVRDGKDLKRGNWQEGVAGLNECDLSMMVNQKEQEKDSGLYRILLGKKRDDEYSATGQLWILNCLSIGRPYLDSWWGK</sequence>
<organism evidence="1 2">
    <name type="scientific">candidate division WWE3 bacterium RIFOXYD1_FULL_39_9</name>
    <dbReference type="NCBI Taxonomy" id="1802649"/>
    <lineage>
        <taxon>Bacteria</taxon>
        <taxon>Katanobacteria</taxon>
    </lineage>
</organism>
<dbReference type="Proteomes" id="UP000176815">
    <property type="component" value="Unassembled WGS sequence"/>
</dbReference>
<proteinExistence type="predicted"/>
<gene>
    <name evidence="1" type="ORF">A2619_02360</name>
</gene>
<accession>A0A1F4X3I8</accession>
<protein>
    <recommendedName>
        <fullName evidence="3">SF4 helicase domain-containing protein</fullName>
    </recommendedName>
</protein>
<evidence type="ECO:0008006" key="3">
    <source>
        <dbReference type="Google" id="ProtNLM"/>
    </source>
</evidence>
<comment type="caution">
    <text evidence="1">The sequence shown here is derived from an EMBL/GenBank/DDBJ whole genome shotgun (WGS) entry which is preliminary data.</text>
</comment>
<dbReference type="InterPro" id="IPR027417">
    <property type="entry name" value="P-loop_NTPase"/>
</dbReference>
<name>A0A1F4X3I8_UNCKA</name>
<evidence type="ECO:0000313" key="1">
    <source>
        <dbReference type="EMBL" id="OGC76274.1"/>
    </source>
</evidence>
<evidence type="ECO:0000313" key="2">
    <source>
        <dbReference type="Proteomes" id="UP000176815"/>
    </source>
</evidence>
<dbReference type="Gene3D" id="3.40.50.300">
    <property type="entry name" value="P-loop containing nucleotide triphosphate hydrolases"/>
    <property type="match status" value="1"/>
</dbReference>